<dbReference type="Proteomes" id="UP000078503">
    <property type="component" value="Unassembled WGS sequence"/>
</dbReference>
<feature type="domain" description="LRAT" evidence="1">
    <location>
        <begin position="8"/>
        <end position="93"/>
    </location>
</feature>
<evidence type="ECO:0000259" key="1">
    <source>
        <dbReference type="Pfam" id="PF04970"/>
    </source>
</evidence>
<dbReference type="Gene3D" id="3.90.1720.10">
    <property type="entry name" value="endopeptidase domain like (from Nostoc punctiforme)"/>
    <property type="match status" value="1"/>
</dbReference>
<organism evidence="2 3">
    <name type="scientific">Photobacterium jeanii</name>
    <dbReference type="NCBI Taxonomy" id="858640"/>
    <lineage>
        <taxon>Bacteria</taxon>
        <taxon>Pseudomonadati</taxon>
        <taxon>Pseudomonadota</taxon>
        <taxon>Gammaproteobacteria</taxon>
        <taxon>Vibrionales</taxon>
        <taxon>Vibrionaceae</taxon>
        <taxon>Photobacterium</taxon>
    </lineage>
</organism>
<proteinExistence type="predicted"/>
<evidence type="ECO:0000313" key="2">
    <source>
        <dbReference type="EMBL" id="OAN17780.1"/>
    </source>
</evidence>
<reference evidence="2 3" key="1">
    <citation type="submission" date="2016-03" db="EMBL/GenBank/DDBJ databases">
        <title>Photobacterium proteolyticum sp. nov. a protease producing bacterium isolated from ocean sediments of Laizhou Bay.</title>
        <authorList>
            <person name="Li Y."/>
        </authorList>
    </citation>
    <scope>NUCLEOTIDE SEQUENCE [LARGE SCALE GENOMIC DNA]</scope>
    <source>
        <strain evidence="2 3">R-40508</strain>
    </source>
</reference>
<accession>A0A178KKM8</accession>
<name>A0A178KKM8_9GAMM</name>
<protein>
    <recommendedName>
        <fullName evidence="1">LRAT domain-containing protein</fullName>
    </recommendedName>
</protein>
<dbReference type="Pfam" id="PF04970">
    <property type="entry name" value="LRAT"/>
    <property type="match status" value="1"/>
</dbReference>
<evidence type="ECO:0000313" key="3">
    <source>
        <dbReference type="Proteomes" id="UP000078503"/>
    </source>
</evidence>
<dbReference type="STRING" id="858640.A3K86_02350"/>
<dbReference type="AlphaFoldDB" id="A0A178KKM8"/>
<sequence>MASNVYPVGTVLKIRCSTYWHYGMSDGVGGVIHNSKKRRRVQFDTIEEFCEGRDIVVSTITSDDPQAAFNYAKNFIGMRYNIFSQNCEQFVRQAHGLPVECTQFQRLLVLMLGGYLLFGEQNRYIKVAGAGMLAGSLLAPAEKRPYRRAMKGAVIAAGGALWLSSIARGILRRSLISKSP</sequence>
<gene>
    <name evidence="2" type="ORF">A3K86_02350</name>
</gene>
<dbReference type="InterPro" id="IPR007053">
    <property type="entry name" value="LRAT_dom"/>
</dbReference>
<keyword evidence="3" id="KW-1185">Reference proteome</keyword>
<dbReference type="RefSeq" id="WP_068327112.1">
    <property type="nucleotide sequence ID" value="NZ_LVHF01000012.1"/>
</dbReference>
<comment type="caution">
    <text evidence="2">The sequence shown here is derived from an EMBL/GenBank/DDBJ whole genome shotgun (WGS) entry which is preliminary data.</text>
</comment>
<dbReference type="OrthoDB" id="6398855at2"/>
<dbReference type="EMBL" id="LVHF01000012">
    <property type="protein sequence ID" value="OAN17780.1"/>
    <property type="molecule type" value="Genomic_DNA"/>
</dbReference>